<evidence type="ECO:0000256" key="2">
    <source>
        <dbReference type="ARBA" id="ARBA00022603"/>
    </source>
</evidence>
<dbReference type="PIRSF" id="PIRSF037567">
    <property type="entry name" value="MTTB_MeTrfase"/>
    <property type="match status" value="1"/>
</dbReference>
<dbReference type="EMBL" id="FUZT01000001">
    <property type="protein sequence ID" value="SKC39655.1"/>
    <property type="molecule type" value="Genomic_DNA"/>
</dbReference>
<dbReference type="Proteomes" id="UP000190285">
    <property type="component" value="Unassembled WGS sequence"/>
</dbReference>
<dbReference type="RefSeq" id="WP_139380224.1">
    <property type="nucleotide sequence ID" value="NZ_FUZT01000001.1"/>
</dbReference>
<evidence type="ECO:0000256" key="3">
    <source>
        <dbReference type="ARBA" id="ARBA00022679"/>
    </source>
</evidence>
<gene>
    <name evidence="5" type="ORF">SAMN02194393_00492</name>
</gene>
<organism evidence="5 6">
    <name type="scientific">Maledivibacter halophilus</name>
    <dbReference type="NCBI Taxonomy" id="36842"/>
    <lineage>
        <taxon>Bacteria</taxon>
        <taxon>Bacillati</taxon>
        <taxon>Bacillota</taxon>
        <taxon>Clostridia</taxon>
        <taxon>Peptostreptococcales</taxon>
        <taxon>Caminicellaceae</taxon>
        <taxon>Maledivibacter</taxon>
    </lineage>
</organism>
<evidence type="ECO:0000313" key="5">
    <source>
        <dbReference type="EMBL" id="SKC39655.1"/>
    </source>
</evidence>
<keyword evidence="3 4" id="KW-0808">Transferase</keyword>
<dbReference type="Gene3D" id="3.20.20.480">
    <property type="entry name" value="Trimethylamine methyltransferase-like"/>
    <property type="match status" value="1"/>
</dbReference>
<evidence type="ECO:0000313" key="6">
    <source>
        <dbReference type="Proteomes" id="UP000190285"/>
    </source>
</evidence>
<dbReference type="GO" id="GO:0015948">
    <property type="term" value="P:methanogenesis"/>
    <property type="evidence" value="ECO:0007669"/>
    <property type="project" value="UniProtKB-UniRule"/>
</dbReference>
<comment type="similarity">
    <text evidence="1 4">Belongs to the trimethylamine methyltransferase family.</text>
</comment>
<dbReference type="STRING" id="36842.SAMN02194393_00492"/>
<dbReference type="GO" id="GO:0032259">
    <property type="term" value="P:methylation"/>
    <property type="evidence" value="ECO:0007669"/>
    <property type="project" value="UniProtKB-KW"/>
</dbReference>
<sequence length="473" mass="51783">MQGNLRNIHAASMKILEQTGVKLYNSEVLEIIKQNGIKVLNRTAYFTEDQIMKWIKKAPSEFTIYARNPKYNMLIGGNHAEYNSTYGAPAVTESDGTTRPALFNDYKTFLKIVHESDQFNINGGVLVQPTDLKSSESYPIMLLSTLVHSDKCIMGGPGGAKETQAVMDMLGIVFGGKENLHKKPRILTILNPSSPLQFDQTTLDTMLIYARHGQPMIIAPAVMAGTTGPVTLSGTIAQASAESLAGIAIVQMIREGTPVIYGSASSTSDMRTGSFAIGAPEGALCTAYAARLAKEYGLPSRGGGTLNDAKCVSVQSGYESMMSLLITRMEGINYIFHGAGILDNYASMSFEQLIVDIEIIDMVERFMRGIKTDQESLAVDLINQVGPGGEFLTKEHTFKHCRNEAWSPEIGIRGSYPNEKANEKIFANIEKKKEKLLSIYEKPEFSSDIQSKLVDYLIDLGIASDKIKTAMEV</sequence>
<dbReference type="InterPro" id="IPR010426">
    <property type="entry name" value="MTTB_MeTrfase"/>
</dbReference>
<protein>
    <recommendedName>
        <fullName evidence="4">Methyltransferase</fullName>
        <ecNumber evidence="4">2.1.1.-</ecNumber>
    </recommendedName>
</protein>
<dbReference type="OrthoDB" id="5418352at2"/>
<proteinExistence type="inferred from homology"/>
<dbReference type="EC" id="2.1.1.-" evidence="4"/>
<name>A0A1T5IKI6_9FIRM</name>
<dbReference type="AlphaFoldDB" id="A0A1T5IKI6"/>
<evidence type="ECO:0000256" key="4">
    <source>
        <dbReference type="PIRNR" id="PIRNR037567"/>
    </source>
</evidence>
<keyword evidence="2 5" id="KW-0489">Methyltransferase</keyword>
<accession>A0A1T5IKI6</accession>
<reference evidence="5 6" key="1">
    <citation type="submission" date="2017-02" db="EMBL/GenBank/DDBJ databases">
        <authorList>
            <person name="Peterson S.W."/>
        </authorList>
    </citation>
    <scope>NUCLEOTIDE SEQUENCE [LARGE SCALE GENOMIC DNA]</scope>
    <source>
        <strain evidence="5 6">M1</strain>
    </source>
</reference>
<dbReference type="Pfam" id="PF06253">
    <property type="entry name" value="MTTB"/>
    <property type="match status" value="1"/>
</dbReference>
<keyword evidence="6" id="KW-1185">Reference proteome</keyword>
<dbReference type="InterPro" id="IPR038601">
    <property type="entry name" value="MttB-like_sf"/>
</dbReference>
<evidence type="ECO:0000256" key="1">
    <source>
        <dbReference type="ARBA" id="ARBA00007137"/>
    </source>
</evidence>
<dbReference type="GO" id="GO:0008168">
    <property type="term" value="F:methyltransferase activity"/>
    <property type="evidence" value="ECO:0007669"/>
    <property type="project" value="UniProtKB-KW"/>
</dbReference>